<dbReference type="InterPro" id="IPR042122">
    <property type="entry name" value="Ser_AcTrfase_N_sf"/>
</dbReference>
<dbReference type="Gene3D" id="1.10.3130.10">
    <property type="entry name" value="serine acetyltransferase, domain 1"/>
    <property type="match status" value="1"/>
</dbReference>
<sequence length="275" mass="29437">MFKRMKEDVASVFHRDPAARNTLEVLFCYPGLHAIWLHRVAHALWIREARLVARIISNFARWATGIEIHPGAKLGRRFFIDHGMGVVIGETADIGNDVTLYQGVTLGGTSWNKGKRHPTLEDGVVVGAGAKVLGPFTVGAGAKIGSNAVVTKAVPAGATAVGIPGRIILKEPLDSADAQCAKRQAMAEKLGFDAYGVTTDMPDPVARAIGQMLDHMHAVDKRLEGMCGALSELGSDYCSKDFPVLDDHDFEALKGNMDGAVGEVRPSIDDAGARR</sequence>
<dbReference type="SUPFAM" id="SSF51161">
    <property type="entry name" value="Trimeric LpxA-like enzymes"/>
    <property type="match status" value="1"/>
</dbReference>
<dbReference type="GO" id="GO:0009001">
    <property type="term" value="F:serine O-acetyltransferase activity"/>
    <property type="evidence" value="ECO:0007669"/>
    <property type="project" value="UniProtKB-EC"/>
</dbReference>
<evidence type="ECO:0000256" key="5">
    <source>
        <dbReference type="ARBA" id="ARBA00022605"/>
    </source>
</evidence>
<evidence type="ECO:0000256" key="7">
    <source>
        <dbReference type="ARBA" id="ARBA00022737"/>
    </source>
</evidence>
<evidence type="ECO:0000256" key="1">
    <source>
        <dbReference type="ARBA" id="ARBA00004496"/>
    </source>
</evidence>
<proteinExistence type="inferred from homology"/>
<gene>
    <name evidence="10" type="ORF">LCGC14_0109260</name>
</gene>
<dbReference type="AlphaFoldDB" id="A0A0F9VDD6"/>
<dbReference type="FunFam" id="2.160.10.10:FF:000007">
    <property type="entry name" value="Serine acetyltransferase"/>
    <property type="match status" value="1"/>
</dbReference>
<keyword evidence="8" id="KW-0012">Acyltransferase</keyword>
<comment type="subcellular location">
    <subcellularLocation>
        <location evidence="1">Cytoplasm</location>
    </subcellularLocation>
</comment>
<dbReference type="InterPro" id="IPR011004">
    <property type="entry name" value="Trimer_LpxA-like_sf"/>
</dbReference>
<dbReference type="InterPro" id="IPR005881">
    <property type="entry name" value="Ser_O-AcTrfase"/>
</dbReference>
<dbReference type="InterPro" id="IPR045304">
    <property type="entry name" value="LbH_SAT"/>
</dbReference>
<evidence type="ECO:0000256" key="6">
    <source>
        <dbReference type="ARBA" id="ARBA00022679"/>
    </source>
</evidence>
<comment type="catalytic activity">
    <reaction evidence="9">
        <text>L-serine + acetyl-CoA = O-acetyl-L-serine + CoA</text>
        <dbReference type="Rhea" id="RHEA:24560"/>
        <dbReference type="ChEBI" id="CHEBI:33384"/>
        <dbReference type="ChEBI" id="CHEBI:57287"/>
        <dbReference type="ChEBI" id="CHEBI:57288"/>
        <dbReference type="ChEBI" id="CHEBI:58340"/>
        <dbReference type="EC" id="2.3.1.30"/>
    </reaction>
</comment>
<dbReference type="InterPro" id="IPR053376">
    <property type="entry name" value="Serine_acetyltransferase"/>
</dbReference>
<keyword evidence="5" id="KW-0028">Amino-acid biosynthesis</keyword>
<evidence type="ECO:0000256" key="3">
    <source>
        <dbReference type="ARBA" id="ARBA00013266"/>
    </source>
</evidence>
<dbReference type="Pfam" id="PF00132">
    <property type="entry name" value="Hexapep"/>
    <property type="match status" value="1"/>
</dbReference>
<evidence type="ECO:0000313" key="10">
    <source>
        <dbReference type="EMBL" id="KKO02065.1"/>
    </source>
</evidence>
<dbReference type="GO" id="GO:0005737">
    <property type="term" value="C:cytoplasm"/>
    <property type="evidence" value="ECO:0007669"/>
    <property type="project" value="UniProtKB-SubCell"/>
</dbReference>
<dbReference type="EC" id="2.3.1.30" evidence="3"/>
<evidence type="ECO:0000256" key="2">
    <source>
        <dbReference type="ARBA" id="ARBA00007274"/>
    </source>
</evidence>
<evidence type="ECO:0000256" key="4">
    <source>
        <dbReference type="ARBA" id="ARBA00022490"/>
    </source>
</evidence>
<dbReference type="InterPro" id="IPR001451">
    <property type="entry name" value="Hexapep"/>
</dbReference>
<reference evidence="10" key="1">
    <citation type="journal article" date="2015" name="Nature">
        <title>Complex archaea that bridge the gap between prokaryotes and eukaryotes.</title>
        <authorList>
            <person name="Spang A."/>
            <person name="Saw J.H."/>
            <person name="Jorgensen S.L."/>
            <person name="Zaremba-Niedzwiedzka K."/>
            <person name="Martijn J."/>
            <person name="Lind A.E."/>
            <person name="van Eijk R."/>
            <person name="Schleper C."/>
            <person name="Guy L."/>
            <person name="Ettema T.J."/>
        </authorList>
    </citation>
    <scope>NUCLEOTIDE SEQUENCE</scope>
</reference>
<dbReference type="Gene3D" id="2.160.10.10">
    <property type="entry name" value="Hexapeptide repeat proteins"/>
    <property type="match status" value="1"/>
</dbReference>
<dbReference type="CDD" id="cd03354">
    <property type="entry name" value="LbH_SAT"/>
    <property type="match status" value="1"/>
</dbReference>
<keyword evidence="4" id="KW-0963">Cytoplasm</keyword>
<dbReference type="PANTHER" id="PTHR42811">
    <property type="entry name" value="SERINE ACETYLTRANSFERASE"/>
    <property type="match status" value="1"/>
</dbReference>
<protein>
    <recommendedName>
        <fullName evidence="3">serine O-acetyltransferase</fullName>
        <ecNumber evidence="3">2.3.1.30</ecNumber>
    </recommendedName>
</protein>
<dbReference type="NCBIfam" id="TIGR01172">
    <property type="entry name" value="cysE"/>
    <property type="match status" value="1"/>
</dbReference>
<dbReference type="EMBL" id="LAZR01000032">
    <property type="protein sequence ID" value="KKO02065.1"/>
    <property type="molecule type" value="Genomic_DNA"/>
</dbReference>
<dbReference type="NCBIfam" id="NF041874">
    <property type="entry name" value="EPS_EpsC"/>
    <property type="match status" value="1"/>
</dbReference>
<accession>A0A0F9VDD6</accession>
<comment type="similarity">
    <text evidence="2">Belongs to the transferase hexapeptide repeat family.</text>
</comment>
<dbReference type="FunFam" id="1.10.3130.10:FF:000002">
    <property type="entry name" value="Serine acetyltransferase"/>
    <property type="match status" value="1"/>
</dbReference>
<evidence type="ECO:0000256" key="8">
    <source>
        <dbReference type="ARBA" id="ARBA00023315"/>
    </source>
</evidence>
<keyword evidence="6" id="KW-0808">Transferase</keyword>
<comment type="caution">
    <text evidence="10">The sequence shown here is derived from an EMBL/GenBank/DDBJ whole genome shotgun (WGS) entry which is preliminary data.</text>
</comment>
<dbReference type="GO" id="GO:0006535">
    <property type="term" value="P:cysteine biosynthetic process from serine"/>
    <property type="evidence" value="ECO:0007669"/>
    <property type="project" value="InterPro"/>
</dbReference>
<name>A0A0F9VDD6_9ZZZZ</name>
<evidence type="ECO:0000256" key="9">
    <source>
        <dbReference type="ARBA" id="ARBA00049486"/>
    </source>
</evidence>
<keyword evidence="7" id="KW-0677">Repeat</keyword>
<organism evidence="10">
    <name type="scientific">marine sediment metagenome</name>
    <dbReference type="NCBI Taxonomy" id="412755"/>
    <lineage>
        <taxon>unclassified sequences</taxon>
        <taxon>metagenomes</taxon>
        <taxon>ecological metagenomes</taxon>
    </lineage>
</organism>